<dbReference type="Proteomes" id="UP000539111">
    <property type="component" value="Unassembled WGS sequence"/>
</dbReference>
<protein>
    <submittedName>
        <fullName evidence="6">NADP-dependent 3-hydroxy acid dehydrogenase YdfG</fullName>
    </submittedName>
</protein>
<dbReference type="InterPro" id="IPR036291">
    <property type="entry name" value="NAD(P)-bd_dom_sf"/>
</dbReference>
<accession>A0A7Z0D035</accession>
<evidence type="ECO:0000256" key="2">
    <source>
        <dbReference type="ARBA" id="ARBA00022857"/>
    </source>
</evidence>
<comment type="caution">
    <text evidence="6">The sequence shown here is derived from an EMBL/GenBank/DDBJ whole genome shotgun (WGS) entry which is preliminary data.</text>
</comment>
<dbReference type="PRINTS" id="PR00080">
    <property type="entry name" value="SDRFAMILY"/>
</dbReference>
<evidence type="ECO:0000259" key="5">
    <source>
        <dbReference type="SMART" id="SM00822"/>
    </source>
</evidence>
<dbReference type="Gene3D" id="3.40.50.720">
    <property type="entry name" value="NAD(P)-binding Rossmann-like Domain"/>
    <property type="match status" value="1"/>
</dbReference>
<evidence type="ECO:0000313" key="6">
    <source>
        <dbReference type="EMBL" id="NYI66879.1"/>
    </source>
</evidence>
<sequence>MTSEISSADSPPSLQGKVALVTGASSGIGAAIAHTLASNGAVVAVAARRSRLLEQLVVDIESAGGSAVAIELDVTDEKACRAAVEQCVDRLGGIDVLVNNAGVMLLGPIENADVDDWRRMIDTDVLGVMYMTHAALPHLLRDKGTIVQISGVDGRTAGYLTGVYNASKWAVNAFSESLRQEVTARGVRVVVVEPGATATEISSHITHSPTRDAVEEFAAALQPLTPDDVAAATLYAVTQPPHVAVNEVLLRSVDQQR</sequence>
<dbReference type="InterPro" id="IPR057326">
    <property type="entry name" value="KR_dom"/>
</dbReference>
<dbReference type="PANTHER" id="PTHR43391:SF14">
    <property type="entry name" value="DEHYDROGENASE_REDUCTASE SDR FAMILY PROTEIN 7-LIKE"/>
    <property type="match status" value="1"/>
</dbReference>
<keyword evidence="3" id="KW-0560">Oxidoreductase</keyword>
<dbReference type="PANTHER" id="PTHR43391">
    <property type="entry name" value="RETINOL DEHYDROGENASE-RELATED"/>
    <property type="match status" value="1"/>
</dbReference>
<dbReference type="Pfam" id="PF00106">
    <property type="entry name" value="adh_short"/>
    <property type="match status" value="1"/>
</dbReference>
<dbReference type="FunFam" id="3.40.50.720:FF:000047">
    <property type="entry name" value="NADP-dependent L-serine/L-allo-threonine dehydrogenase"/>
    <property type="match status" value="1"/>
</dbReference>
<feature type="domain" description="Ketoreductase" evidence="5">
    <location>
        <begin position="17"/>
        <end position="201"/>
    </location>
</feature>
<dbReference type="SUPFAM" id="SSF51735">
    <property type="entry name" value="NAD(P)-binding Rossmann-fold domains"/>
    <property type="match status" value="1"/>
</dbReference>
<dbReference type="PRINTS" id="PR00081">
    <property type="entry name" value="GDHRDH"/>
</dbReference>
<comment type="similarity">
    <text evidence="1 4">Belongs to the short-chain dehydrogenases/reductases (SDR) family.</text>
</comment>
<keyword evidence="2" id="KW-0521">NADP</keyword>
<evidence type="ECO:0000256" key="4">
    <source>
        <dbReference type="RuleBase" id="RU000363"/>
    </source>
</evidence>
<dbReference type="EMBL" id="JACBZP010000001">
    <property type="protein sequence ID" value="NYI66879.1"/>
    <property type="molecule type" value="Genomic_DNA"/>
</dbReference>
<dbReference type="InterPro" id="IPR002347">
    <property type="entry name" value="SDR_fam"/>
</dbReference>
<proteinExistence type="inferred from homology"/>
<keyword evidence="7" id="KW-1185">Reference proteome</keyword>
<organism evidence="6 7">
    <name type="scientific">Spelaeicoccus albus</name>
    <dbReference type="NCBI Taxonomy" id="1280376"/>
    <lineage>
        <taxon>Bacteria</taxon>
        <taxon>Bacillati</taxon>
        <taxon>Actinomycetota</taxon>
        <taxon>Actinomycetes</taxon>
        <taxon>Micrococcales</taxon>
        <taxon>Brevibacteriaceae</taxon>
        <taxon>Spelaeicoccus</taxon>
    </lineage>
</organism>
<dbReference type="SMART" id="SM00822">
    <property type="entry name" value="PKS_KR"/>
    <property type="match status" value="1"/>
</dbReference>
<dbReference type="AlphaFoldDB" id="A0A7Z0D035"/>
<dbReference type="GO" id="GO:0016616">
    <property type="term" value="F:oxidoreductase activity, acting on the CH-OH group of donors, NAD or NADP as acceptor"/>
    <property type="evidence" value="ECO:0007669"/>
    <property type="project" value="UniProtKB-ARBA"/>
</dbReference>
<evidence type="ECO:0000256" key="1">
    <source>
        <dbReference type="ARBA" id="ARBA00006484"/>
    </source>
</evidence>
<evidence type="ECO:0000313" key="7">
    <source>
        <dbReference type="Proteomes" id="UP000539111"/>
    </source>
</evidence>
<reference evidence="6 7" key="1">
    <citation type="submission" date="2020-07" db="EMBL/GenBank/DDBJ databases">
        <title>Sequencing the genomes of 1000 actinobacteria strains.</title>
        <authorList>
            <person name="Klenk H.-P."/>
        </authorList>
    </citation>
    <scope>NUCLEOTIDE SEQUENCE [LARGE SCALE GENOMIC DNA]</scope>
    <source>
        <strain evidence="6 7">DSM 26341</strain>
    </source>
</reference>
<name>A0A7Z0D035_9MICO</name>
<gene>
    <name evidence="6" type="ORF">BJY26_001185</name>
</gene>
<evidence type="ECO:0000256" key="3">
    <source>
        <dbReference type="ARBA" id="ARBA00023002"/>
    </source>
</evidence>
<dbReference type="RefSeq" id="WP_179426515.1">
    <property type="nucleotide sequence ID" value="NZ_JACBZP010000001.1"/>
</dbReference>